<dbReference type="SMART" id="SM00079">
    <property type="entry name" value="PBPe"/>
    <property type="match status" value="1"/>
</dbReference>
<reference evidence="7 8" key="1">
    <citation type="submission" date="2019-01" db="EMBL/GenBank/DDBJ databases">
        <title>Bacillus sp. M5HDSG1-1, whole genome shotgun sequence.</title>
        <authorList>
            <person name="Tuo L."/>
        </authorList>
    </citation>
    <scope>NUCLEOTIDE SEQUENCE [LARGE SCALE GENOMIC DNA]</scope>
    <source>
        <strain evidence="7 8">M5HDSG1-1</strain>
    </source>
</reference>
<dbReference type="RefSeq" id="WP_127740532.1">
    <property type="nucleotide sequence ID" value="NZ_RZTZ01000011.1"/>
</dbReference>
<feature type="signal peptide" evidence="4">
    <location>
        <begin position="1"/>
        <end position="21"/>
    </location>
</feature>
<keyword evidence="8" id="KW-1185">Reference proteome</keyword>
<evidence type="ECO:0000256" key="3">
    <source>
        <dbReference type="ARBA" id="ARBA00023288"/>
    </source>
</evidence>
<dbReference type="AlphaFoldDB" id="A0A3S3SHY3"/>
<keyword evidence="1 4" id="KW-0732">Signal</keyword>
<dbReference type="CDD" id="cd13530">
    <property type="entry name" value="PBP2_peptides_like"/>
    <property type="match status" value="1"/>
</dbReference>
<evidence type="ECO:0000259" key="5">
    <source>
        <dbReference type="SMART" id="SM00062"/>
    </source>
</evidence>
<evidence type="ECO:0000256" key="1">
    <source>
        <dbReference type="ARBA" id="ARBA00022729"/>
    </source>
</evidence>
<feature type="domain" description="Ionotropic glutamate receptor C-terminal" evidence="6">
    <location>
        <begin position="37"/>
        <end position="262"/>
    </location>
</feature>
<protein>
    <submittedName>
        <fullName evidence="7">Transporter substrate-binding domain-containing protein</fullName>
    </submittedName>
</protein>
<sequence>MKKGLFIGLLCMLLVALSACGNSNSSTSGKGSDSDDTIRVITTAGGAPFGIIDPKTSKYEGFMYDIINDLAKRADLKVEMQTAEWDSLIPSLQSDKADVIVDGMYITDERKKVINFTEPVFGYGEGLIVQEGDTKTASLEDLKGKTVGVQIGTSYKDMLEENNGSLDLTIKTYETTADLLKDIQNKRLDAAIADSPTFTYLKSKNPDAKFRVVEDYVPSLAGEIGIGIAKDNTALVDKLNEAIIAAKEDGTFKEIYGKWGVDWDFNE</sequence>
<dbReference type="SUPFAM" id="SSF53850">
    <property type="entry name" value="Periplasmic binding protein-like II"/>
    <property type="match status" value="1"/>
</dbReference>
<dbReference type="Proteomes" id="UP000288024">
    <property type="component" value="Unassembled WGS sequence"/>
</dbReference>
<dbReference type="Pfam" id="PF00497">
    <property type="entry name" value="SBP_bac_3"/>
    <property type="match status" value="1"/>
</dbReference>
<proteinExistence type="predicted"/>
<evidence type="ECO:0000256" key="2">
    <source>
        <dbReference type="ARBA" id="ARBA00023139"/>
    </source>
</evidence>
<dbReference type="EMBL" id="RZTZ01000011">
    <property type="protein sequence ID" value="RVT58879.1"/>
    <property type="molecule type" value="Genomic_DNA"/>
</dbReference>
<keyword evidence="2" id="KW-0564">Palmitate</keyword>
<name>A0A3S3SHY3_9BACI</name>
<dbReference type="PROSITE" id="PS51257">
    <property type="entry name" value="PROKAR_LIPOPROTEIN"/>
    <property type="match status" value="1"/>
</dbReference>
<dbReference type="SMART" id="SM00062">
    <property type="entry name" value="PBPb"/>
    <property type="match status" value="1"/>
</dbReference>
<evidence type="ECO:0000313" key="7">
    <source>
        <dbReference type="EMBL" id="RVT58879.1"/>
    </source>
</evidence>
<keyword evidence="3" id="KW-0449">Lipoprotein</keyword>
<evidence type="ECO:0000256" key="4">
    <source>
        <dbReference type="SAM" id="SignalP"/>
    </source>
</evidence>
<accession>A0A3S3SHY3</accession>
<dbReference type="InterPro" id="IPR001320">
    <property type="entry name" value="Iontro_rcpt_C"/>
</dbReference>
<evidence type="ECO:0000259" key="6">
    <source>
        <dbReference type="SMART" id="SM00079"/>
    </source>
</evidence>
<evidence type="ECO:0000313" key="8">
    <source>
        <dbReference type="Proteomes" id="UP000288024"/>
    </source>
</evidence>
<dbReference type="GO" id="GO:0016020">
    <property type="term" value="C:membrane"/>
    <property type="evidence" value="ECO:0007669"/>
    <property type="project" value="InterPro"/>
</dbReference>
<dbReference type="GO" id="GO:0015276">
    <property type="term" value="F:ligand-gated monoatomic ion channel activity"/>
    <property type="evidence" value="ECO:0007669"/>
    <property type="project" value="InterPro"/>
</dbReference>
<dbReference type="PANTHER" id="PTHR35936:SF17">
    <property type="entry name" value="ARGININE-BINDING EXTRACELLULAR PROTEIN ARTP"/>
    <property type="match status" value="1"/>
</dbReference>
<comment type="caution">
    <text evidence="7">The sequence shown here is derived from an EMBL/GenBank/DDBJ whole genome shotgun (WGS) entry which is preliminary data.</text>
</comment>
<gene>
    <name evidence="7" type="ORF">EM808_21220</name>
</gene>
<dbReference type="InterPro" id="IPR001638">
    <property type="entry name" value="Solute-binding_3/MltF_N"/>
</dbReference>
<organism evidence="7 8">
    <name type="scientific">Niallia taxi</name>
    <dbReference type="NCBI Taxonomy" id="2499688"/>
    <lineage>
        <taxon>Bacteria</taxon>
        <taxon>Bacillati</taxon>
        <taxon>Bacillota</taxon>
        <taxon>Bacilli</taxon>
        <taxon>Bacillales</taxon>
        <taxon>Bacillaceae</taxon>
        <taxon>Niallia</taxon>
    </lineage>
</organism>
<feature type="domain" description="Solute-binding protein family 3/N-terminal" evidence="5">
    <location>
        <begin position="37"/>
        <end position="262"/>
    </location>
</feature>
<feature type="chain" id="PRO_5039299092" evidence="4">
    <location>
        <begin position="22"/>
        <end position="267"/>
    </location>
</feature>
<dbReference type="PANTHER" id="PTHR35936">
    <property type="entry name" value="MEMBRANE-BOUND LYTIC MUREIN TRANSGLYCOSYLASE F"/>
    <property type="match status" value="1"/>
</dbReference>
<dbReference type="Gene3D" id="3.40.190.10">
    <property type="entry name" value="Periplasmic binding protein-like II"/>
    <property type="match status" value="2"/>
</dbReference>